<comment type="subcellular location">
    <subcellularLocation>
        <location evidence="1">Membrane</location>
        <topology evidence="1">Multi-pass membrane protein</topology>
    </subcellularLocation>
</comment>
<evidence type="ECO:0000256" key="4">
    <source>
        <dbReference type="ARBA" id="ARBA00023136"/>
    </source>
</evidence>
<dbReference type="GO" id="GO:0016020">
    <property type="term" value="C:membrane"/>
    <property type="evidence" value="ECO:0007669"/>
    <property type="project" value="UniProtKB-SubCell"/>
</dbReference>
<keyword evidence="3 5" id="KW-1133">Transmembrane helix</keyword>
<feature type="transmembrane region" description="Helical" evidence="5">
    <location>
        <begin position="70"/>
        <end position="90"/>
    </location>
</feature>
<evidence type="ECO:0000313" key="8">
    <source>
        <dbReference type="Proteomes" id="UP000509460"/>
    </source>
</evidence>
<evidence type="ECO:0000256" key="1">
    <source>
        <dbReference type="ARBA" id="ARBA00004141"/>
    </source>
</evidence>
<feature type="transmembrane region" description="Helical" evidence="5">
    <location>
        <begin position="96"/>
        <end position="122"/>
    </location>
</feature>
<reference evidence="7 8" key="1">
    <citation type="submission" date="2019-07" db="EMBL/GenBank/DDBJ databases">
        <title>antibiotic susceptibility of plant-derived lactic acid bacteria.</title>
        <authorList>
            <person name="Sugiyama M."/>
            <person name="Noda M."/>
        </authorList>
    </citation>
    <scope>NUCLEOTIDE SEQUENCE [LARGE SCALE GENOMIC DNA]</scope>
    <source>
        <strain evidence="7 8">15-1A</strain>
    </source>
</reference>
<feature type="transmembrane region" description="Helical" evidence="5">
    <location>
        <begin position="342"/>
        <end position="362"/>
    </location>
</feature>
<dbReference type="PANTHER" id="PTHR37422:SF13">
    <property type="entry name" value="LIPOPOLYSACCHARIDE BIOSYNTHESIS PROTEIN PA4999-RELATED"/>
    <property type="match status" value="1"/>
</dbReference>
<evidence type="ECO:0000313" key="7">
    <source>
        <dbReference type="EMBL" id="BBM13600.1"/>
    </source>
</evidence>
<dbReference type="InterPro" id="IPR051533">
    <property type="entry name" value="WaaL-like"/>
</dbReference>
<feature type="transmembrane region" description="Helical" evidence="5">
    <location>
        <begin position="134"/>
        <end position="154"/>
    </location>
</feature>
<dbReference type="PANTHER" id="PTHR37422">
    <property type="entry name" value="TEICHURONIC ACID BIOSYNTHESIS PROTEIN TUAE"/>
    <property type="match status" value="1"/>
</dbReference>
<evidence type="ECO:0000256" key="5">
    <source>
        <dbReference type="SAM" id="Phobius"/>
    </source>
</evidence>
<evidence type="ECO:0000256" key="3">
    <source>
        <dbReference type="ARBA" id="ARBA00022989"/>
    </source>
</evidence>
<name>A0AAI8WCQ4_ENTMU</name>
<feature type="domain" description="O-antigen ligase-related" evidence="6">
    <location>
        <begin position="202"/>
        <end position="351"/>
    </location>
</feature>
<dbReference type="InterPro" id="IPR007016">
    <property type="entry name" value="O-antigen_ligase-rel_domated"/>
</dbReference>
<protein>
    <recommendedName>
        <fullName evidence="6">O-antigen ligase-related domain-containing protein</fullName>
    </recommendedName>
</protein>
<keyword evidence="4 5" id="KW-0472">Membrane</keyword>
<sequence>MEFTDISTSLEEKKSEKLVIDRFIFLIGFTINITQIFLGINVSVSDVFMIFLIILLFLTKSIYLTKKTTIYFIILLSLRFFSTMQISNWLNISISFIPIFITFQKFIISLLYFILFISVLTINPKTKELFFKGLKYGSLILGTLSLIIYFIGPAALRSIVLFGEIRMRGFMNDPNYFAYMQICGFCIWYLKGFKRKLTNFLAMIIYPTTILLSASKTGLIVFICMLSVLSLKKFFTKSKSPAKLATLFLVISGSLTMFYVFFDSIMTDLLAFTQSVPQLERIYIVFENFSGAITEGGSGRVDAWETAYRLIIDTHFMGIGFMDYSSVAKVISGSPTIAHNTFLQLAVEWGIGPLVVGLIFLVKQSIIELFNKNWIVVALVLGTIFFSFSISLQNSRILWILLAMLFSNKSVSDYSKNSRVK</sequence>
<feature type="transmembrane region" description="Helical" evidence="5">
    <location>
        <begin position="244"/>
        <end position="262"/>
    </location>
</feature>
<dbReference type="AlphaFoldDB" id="A0AAI8WCQ4"/>
<dbReference type="Pfam" id="PF04932">
    <property type="entry name" value="Wzy_C"/>
    <property type="match status" value="1"/>
</dbReference>
<feature type="transmembrane region" description="Helical" evidence="5">
    <location>
        <begin position="197"/>
        <end position="213"/>
    </location>
</feature>
<feature type="transmembrane region" description="Helical" evidence="5">
    <location>
        <begin position="174"/>
        <end position="190"/>
    </location>
</feature>
<feature type="transmembrane region" description="Helical" evidence="5">
    <location>
        <begin position="47"/>
        <end position="63"/>
    </location>
</feature>
<gene>
    <name evidence="7" type="ORF">EM151A_0358</name>
</gene>
<feature type="transmembrane region" description="Helical" evidence="5">
    <location>
        <begin position="374"/>
        <end position="391"/>
    </location>
</feature>
<evidence type="ECO:0000256" key="2">
    <source>
        <dbReference type="ARBA" id="ARBA00022692"/>
    </source>
</evidence>
<organism evidence="7 8">
    <name type="scientific">Enterococcus mundtii</name>
    <dbReference type="NCBI Taxonomy" id="53346"/>
    <lineage>
        <taxon>Bacteria</taxon>
        <taxon>Bacillati</taxon>
        <taxon>Bacillota</taxon>
        <taxon>Bacilli</taxon>
        <taxon>Lactobacillales</taxon>
        <taxon>Enterococcaceae</taxon>
        <taxon>Enterococcus</taxon>
    </lineage>
</organism>
<proteinExistence type="predicted"/>
<evidence type="ECO:0000259" key="6">
    <source>
        <dbReference type="Pfam" id="PF04932"/>
    </source>
</evidence>
<dbReference type="RefSeq" id="WP_010735169.1">
    <property type="nucleotide sequence ID" value="NZ_AP019810.1"/>
</dbReference>
<dbReference type="EMBL" id="AP019810">
    <property type="protein sequence ID" value="BBM13600.1"/>
    <property type="molecule type" value="Genomic_DNA"/>
</dbReference>
<dbReference type="Proteomes" id="UP000509460">
    <property type="component" value="Chromosome"/>
</dbReference>
<keyword evidence="2 5" id="KW-0812">Transmembrane</keyword>
<accession>A0AAI8WCQ4</accession>